<accession>A0A0R3S368</accession>
<dbReference type="AlphaFoldDB" id="A0A0R3S368"/>
<keyword evidence="1" id="KW-1185">Reference proteome</keyword>
<proteinExistence type="predicted"/>
<evidence type="ECO:0000313" key="2">
    <source>
        <dbReference type="WBParaSite" id="EEL_0000919501-mRNA-1"/>
    </source>
</evidence>
<protein>
    <submittedName>
        <fullName evidence="2">Plastocyanin-like domain-containing protein</fullName>
    </submittedName>
</protein>
<dbReference type="Proteomes" id="UP000050640">
    <property type="component" value="Unplaced"/>
</dbReference>
<organism evidence="1 2">
    <name type="scientific">Elaeophora elaphi</name>
    <dbReference type="NCBI Taxonomy" id="1147741"/>
    <lineage>
        <taxon>Eukaryota</taxon>
        <taxon>Metazoa</taxon>
        <taxon>Ecdysozoa</taxon>
        <taxon>Nematoda</taxon>
        <taxon>Chromadorea</taxon>
        <taxon>Rhabditida</taxon>
        <taxon>Spirurina</taxon>
        <taxon>Spiruromorpha</taxon>
        <taxon>Filarioidea</taxon>
        <taxon>Onchocercidae</taxon>
        <taxon>Elaeophora</taxon>
    </lineage>
</organism>
<dbReference type="WBParaSite" id="EEL_0000919501-mRNA-1">
    <property type="protein sequence ID" value="EEL_0000919501-mRNA-1"/>
    <property type="gene ID" value="EEL_0000919501"/>
</dbReference>
<name>A0A0R3S368_9BILA</name>
<reference evidence="2" key="1">
    <citation type="submission" date="2017-02" db="UniProtKB">
        <authorList>
            <consortium name="WormBaseParasite"/>
        </authorList>
    </citation>
    <scope>IDENTIFICATION</scope>
</reference>
<sequence length="60" mass="7082">MNGEYLNLPIHHHNLQMDRSAVTIVCMENDQMKKVKQFISYDHIWVSCDLVNVVQRNLVL</sequence>
<evidence type="ECO:0000313" key="1">
    <source>
        <dbReference type="Proteomes" id="UP000050640"/>
    </source>
</evidence>